<comment type="caution">
    <text evidence="4">The sequence shown here is derived from an EMBL/GenBank/DDBJ whole genome shotgun (WGS) entry which is preliminary data.</text>
</comment>
<dbReference type="SMART" id="SM00271">
    <property type="entry name" value="DnaJ"/>
    <property type="match status" value="1"/>
</dbReference>
<gene>
    <name evidence="7" type="ORF">FNF27_02455</name>
    <name evidence="6" type="ORF">FNF28_00050</name>
    <name evidence="4" type="ORF">FNF29_04418</name>
    <name evidence="5" type="ORF">FNF31_00889</name>
</gene>
<feature type="region of interest" description="Disordered" evidence="2">
    <location>
        <begin position="208"/>
        <end position="291"/>
    </location>
</feature>
<dbReference type="PANTHER" id="PTHR43096">
    <property type="entry name" value="DNAJ HOMOLOG 1, MITOCHONDRIAL-RELATED"/>
    <property type="match status" value="1"/>
</dbReference>
<dbReference type="OMA" id="DKNPEHK"/>
<dbReference type="InterPro" id="IPR001623">
    <property type="entry name" value="DnaJ_domain"/>
</dbReference>
<evidence type="ECO:0000313" key="5">
    <source>
        <dbReference type="EMBL" id="KAA0167450.1"/>
    </source>
</evidence>
<name>A0A5A8CGX6_CAFRO</name>
<dbReference type="Pfam" id="PF00226">
    <property type="entry name" value="DnaJ"/>
    <property type="match status" value="1"/>
</dbReference>
<dbReference type="PRINTS" id="PR00625">
    <property type="entry name" value="JDOMAIN"/>
</dbReference>
<dbReference type="CDD" id="cd06257">
    <property type="entry name" value="DnaJ"/>
    <property type="match status" value="1"/>
</dbReference>
<dbReference type="PANTHER" id="PTHR43096:SF52">
    <property type="entry name" value="DNAJ HOMOLOG 1, MITOCHONDRIAL-RELATED"/>
    <property type="match status" value="1"/>
</dbReference>
<evidence type="ECO:0000256" key="1">
    <source>
        <dbReference type="ARBA" id="ARBA00023186"/>
    </source>
</evidence>
<evidence type="ECO:0000313" key="8">
    <source>
        <dbReference type="Proteomes" id="UP000322899"/>
    </source>
</evidence>
<feature type="compositionally biased region" description="Basic and acidic residues" evidence="2">
    <location>
        <begin position="209"/>
        <end position="245"/>
    </location>
</feature>
<keyword evidence="1" id="KW-0143">Chaperone</keyword>
<sequence length="291" mass="31592">MADAHTPGRQNPYSVLGVHPTASQAEIKRAYMRLARRWHPDKNEDCRKAECERMFKAIAEAYDTLGDPAKRAEFDRIGSFGAAGVGSASGARFSFAKADAMFHDIFASMHGMGFEEGFRLRREDAMPSGYARRPDASASFAEIFNTLESAFGHFADIESPPGSASSAGFSAAWGTRSHSGSGGHTSISSHTESCTVGGRTFTRTVTTRRHPDGRVETTTDESGARDLDPMLSRMDRLPLGEPADRRSRRLMPARLHAPSVAMAPYERARGSAARRARRPLGSPSGDGYGDF</sequence>
<dbReference type="AlphaFoldDB" id="A0A5A8CGX6"/>
<dbReference type="GO" id="GO:0005737">
    <property type="term" value="C:cytoplasm"/>
    <property type="evidence" value="ECO:0007669"/>
    <property type="project" value="TreeGrafter"/>
</dbReference>
<feature type="domain" description="J" evidence="3">
    <location>
        <begin position="11"/>
        <end position="78"/>
    </location>
</feature>
<protein>
    <recommendedName>
        <fullName evidence="3">J domain-containing protein</fullName>
    </recommendedName>
</protein>
<feature type="region of interest" description="Disordered" evidence="2">
    <location>
        <begin position="165"/>
        <end position="196"/>
    </location>
</feature>
<evidence type="ECO:0000313" key="7">
    <source>
        <dbReference type="EMBL" id="KAA0176063.1"/>
    </source>
</evidence>
<dbReference type="InterPro" id="IPR036869">
    <property type="entry name" value="J_dom_sf"/>
</dbReference>
<keyword evidence="9" id="KW-1185">Reference proteome</keyword>
<organism evidence="4 9">
    <name type="scientific">Cafeteria roenbergensis</name>
    <name type="common">Marine flagellate</name>
    <dbReference type="NCBI Taxonomy" id="33653"/>
    <lineage>
        <taxon>Eukaryota</taxon>
        <taxon>Sar</taxon>
        <taxon>Stramenopiles</taxon>
        <taxon>Bigyra</taxon>
        <taxon>Opalozoa</taxon>
        <taxon>Bicosoecida</taxon>
        <taxon>Cafeteriaceae</taxon>
        <taxon>Cafeteria</taxon>
    </lineage>
</organism>
<dbReference type="SUPFAM" id="SSF46565">
    <property type="entry name" value="Chaperone J-domain"/>
    <property type="match status" value="1"/>
</dbReference>
<evidence type="ECO:0000313" key="4">
    <source>
        <dbReference type="EMBL" id="KAA0151734.1"/>
    </source>
</evidence>
<evidence type="ECO:0000313" key="11">
    <source>
        <dbReference type="Proteomes" id="UP000325113"/>
    </source>
</evidence>
<accession>A0A5A8CGX6</accession>
<dbReference type="PROSITE" id="PS00636">
    <property type="entry name" value="DNAJ_1"/>
    <property type="match status" value="1"/>
</dbReference>
<dbReference type="OrthoDB" id="39231at2759"/>
<evidence type="ECO:0000256" key="2">
    <source>
        <dbReference type="SAM" id="MobiDB-lite"/>
    </source>
</evidence>
<dbReference type="Proteomes" id="UP000323011">
    <property type="component" value="Unassembled WGS sequence"/>
</dbReference>
<dbReference type="Gene3D" id="1.10.287.110">
    <property type="entry name" value="DnaJ domain"/>
    <property type="match status" value="1"/>
</dbReference>
<dbReference type="Proteomes" id="UP000322899">
    <property type="component" value="Unassembled WGS sequence"/>
</dbReference>
<dbReference type="GO" id="GO:0042026">
    <property type="term" value="P:protein refolding"/>
    <property type="evidence" value="ECO:0007669"/>
    <property type="project" value="TreeGrafter"/>
</dbReference>
<evidence type="ECO:0000313" key="6">
    <source>
        <dbReference type="EMBL" id="KAA0172367.1"/>
    </source>
</evidence>
<dbReference type="InterPro" id="IPR018253">
    <property type="entry name" value="DnaJ_domain_CS"/>
</dbReference>
<dbReference type="Proteomes" id="UP000325113">
    <property type="component" value="Unassembled WGS sequence"/>
</dbReference>
<dbReference type="EMBL" id="VLTL01000001">
    <property type="protein sequence ID" value="KAA0172367.1"/>
    <property type="molecule type" value="Genomic_DNA"/>
</dbReference>
<dbReference type="GO" id="GO:0051082">
    <property type="term" value="F:unfolded protein binding"/>
    <property type="evidence" value="ECO:0007669"/>
    <property type="project" value="TreeGrafter"/>
</dbReference>
<dbReference type="Proteomes" id="UP000324907">
    <property type="component" value="Unassembled WGS sequence"/>
</dbReference>
<reference evidence="8 9" key="1">
    <citation type="submission" date="2019-07" db="EMBL/GenBank/DDBJ databases">
        <title>Genomes of Cafeteria roenbergensis.</title>
        <authorList>
            <person name="Fischer M.G."/>
            <person name="Hackl T."/>
            <person name="Roman M."/>
        </authorList>
    </citation>
    <scope>NUCLEOTIDE SEQUENCE [LARGE SCALE GENOMIC DNA]</scope>
    <source>
        <strain evidence="4 9">BVI</strain>
        <strain evidence="5 11">Cflag</strain>
        <strain evidence="7 8">E4-10P</strain>
        <strain evidence="6 10">RCC970-E3</strain>
    </source>
</reference>
<evidence type="ECO:0000259" key="3">
    <source>
        <dbReference type="PROSITE" id="PS50076"/>
    </source>
</evidence>
<dbReference type="EMBL" id="VLTN01000025">
    <property type="protein sequence ID" value="KAA0151734.1"/>
    <property type="molecule type" value="Genomic_DNA"/>
</dbReference>
<evidence type="ECO:0000313" key="10">
    <source>
        <dbReference type="Proteomes" id="UP000324907"/>
    </source>
</evidence>
<dbReference type="EMBL" id="VLTO01000010">
    <property type="protein sequence ID" value="KAA0176063.1"/>
    <property type="molecule type" value="Genomic_DNA"/>
</dbReference>
<dbReference type="PROSITE" id="PS50076">
    <property type="entry name" value="DNAJ_2"/>
    <property type="match status" value="1"/>
</dbReference>
<evidence type="ECO:0000313" key="9">
    <source>
        <dbReference type="Proteomes" id="UP000323011"/>
    </source>
</evidence>
<proteinExistence type="predicted"/>
<dbReference type="EMBL" id="VLTM01000005">
    <property type="protein sequence ID" value="KAA0167450.1"/>
    <property type="molecule type" value="Genomic_DNA"/>
</dbReference>